<dbReference type="Proteomes" id="UP000595564">
    <property type="component" value="Chromosome"/>
</dbReference>
<dbReference type="NCBIfam" id="TIGR00211">
    <property type="entry name" value="glyS"/>
    <property type="match status" value="1"/>
</dbReference>
<evidence type="ECO:0000313" key="13">
    <source>
        <dbReference type="Proteomes" id="UP000595564"/>
    </source>
</evidence>
<dbReference type="SUPFAM" id="SSF109604">
    <property type="entry name" value="HD-domain/PDEase-like"/>
    <property type="match status" value="1"/>
</dbReference>
<dbReference type="HAMAP" id="MF_00255">
    <property type="entry name" value="Gly_tRNA_synth_beta"/>
    <property type="match status" value="1"/>
</dbReference>
<dbReference type="Pfam" id="PF02092">
    <property type="entry name" value="tRNA_synt_2f"/>
    <property type="match status" value="1"/>
</dbReference>
<evidence type="ECO:0000313" key="12">
    <source>
        <dbReference type="EMBL" id="BBB33459.1"/>
    </source>
</evidence>
<dbReference type="GO" id="GO:0004814">
    <property type="term" value="F:arginine-tRNA ligase activity"/>
    <property type="evidence" value="ECO:0007669"/>
    <property type="project" value="InterPro"/>
</dbReference>
<evidence type="ECO:0000256" key="6">
    <source>
        <dbReference type="ARBA" id="ARBA00022840"/>
    </source>
</evidence>
<keyword evidence="13" id="KW-1185">Reference proteome</keyword>
<dbReference type="KEGG" id="thyd:TTHT_2018"/>
<comment type="subunit">
    <text evidence="10">Tetramer of two alpha and two beta subunits.</text>
</comment>
<dbReference type="AlphaFoldDB" id="A0A7R6PIY6"/>
<gene>
    <name evidence="10 12" type="primary">glyS</name>
    <name evidence="12" type="ORF">TTHT_2018</name>
</gene>
<evidence type="ECO:0000256" key="2">
    <source>
        <dbReference type="ARBA" id="ARBA00008226"/>
    </source>
</evidence>
<comment type="similarity">
    <text evidence="2 10">Belongs to the class-II aminoacyl-tRNA synthetase family.</text>
</comment>
<evidence type="ECO:0000259" key="11">
    <source>
        <dbReference type="Pfam" id="PF05746"/>
    </source>
</evidence>
<dbReference type="GO" id="GO:0006426">
    <property type="term" value="P:glycyl-tRNA aminoacylation"/>
    <property type="evidence" value="ECO:0007669"/>
    <property type="project" value="UniProtKB-UniRule"/>
</dbReference>
<protein>
    <recommendedName>
        <fullName evidence="10">Glycine--tRNA ligase beta subunit</fullName>
        <ecNumber evidence="10">6.1.1.14</ecNumber>
    </recommendedName>
    <alternativeName>
        <fullName evidence="10">Glycyl-tRNA synthetase beta subunit</fullName>
        <shortName evidence="10">GlyRS</shortName>
    </alternativeName>
</protein>
<evidence type="ECO:0000256" key="3">
    <source>
        <dbReference type="ARBA" id="ARBA00022490"/>
    </source>
</evidence>
<dbReference type="Gene3D" id="1.10.730.10">
    <property type="entry name" value="Isoleucyl-tRNA Synthetase, Domain 1"/>
    <property type="match status" value="1"/>
</dbReference>
<keyword evidence="8 10" id="KW-0030">Aminoacyl-tRNA synthetase</keyword>
<comment type="catalytic activity">
    <reaction evidence="9 10">
        <text>tRNA(Gly) + glycine + ATP = glycyl-tRNA(Gly) + AMP + diphosphate</text>
        <dbReference type="Rhea" id="RHEA:16013"/>
        <dbReference type="Rhea" id="RHEA-COMP:9664"/>
        <dbReference type="Rhea" id="RHEA-COMP:9683"/>
        <dbReference type="ChEBI" id="CHEBI:30616"/>
        <dbReference type="ChEBI" id="CHEBI:33019"/>
        <dbReference type="ChEBI" id="CHEBI:57305"/>
        <dbReference type="ChEBI" id="CHEBI:78442"/>
        <dbReference type="ChEBI" id="CHEBI:78522"/>
        <dbReference type="ChEBI" id="CHEBI:456215"/>
        <dbReference type="EC" id="6.1.1.14"/>
    </reaction>
</comment>
<dbReference type="EMBL" id="AP017470">
    <property type="protein sequence ID" value="BBB33459.1"/>
    <property type="molecule type" value="Genomic_DNA"/>
</dbReference>
<dbReference type="GO" id="GO:0006420">
    <property type="term" value="P:arginyl-tRNA aminoacylation"/>
    <property type="evidence" value="ECO:0007669"/>
    <property type="project" value="InterPro"/>
</dbReference>
<evidence type="ECO:0000256" key="1">
    <source>
        <dbReference type="ARBA" id="ARBA00004496"/>
    </source>
</evidence>
<dbReference type="PANTHER" id="PTHR30075">
    <property type="entry name" value="GLYCYL-TRNA SYNTHETASE"/>
    <property type="match status" value="1"/>
</dbReference>
<keyword evidence="7 10" id="KW-0648">Protein biosynthesis</keyword>
<dbReference type="PROSITE" id="PS50861">
    <property type="entry name" value="AA_TRNA_LIGASE_II_GLYAB"/>
    <property type="match status" value="1"/>
</dbReference>
<accession>A0A7R6PIY6</accession>
<evidence type="ECO:0000256" key="9">
    <source>
        <dbReference type="ARBA" id="ARBA00047937"/>
    </source>
</evidence>
<dbReference type="PRINTS" id="PR01045">
    <property type="entry name" value="TRNASYNTHGB"/>
</dbReference>
<keyword evidence="4 10" id="KW-0436">Ligase</keyword>
<proteinExistence type="inferred from homology"/>
<comment type="subcellular location">
    <subcellularLocation>
        <location evidence="1 10">Cytoplasm</location>
    </subcellularLocation>
</comment>
<keyword evidence="3 10" id="KW-0963">Cytoplasm</keyword>
<evidence type="ECO:0000256" key="7">
    <source>
        <dbReference type="ARBA" id="ARBA00022917"/>
    </source>
</evidence>
<reference evidence="12 13" key="1">
    <citation type="journal article" date="2012" name="Extremophiles">
        <title>Thermotomaculum hydrothermale gen. nov., sp. nov., a novel heterotrophic thermophile within the phylum Acidobacteria from a deep-sea hydrothermal vent chimney in the Southern Okinawa Trough.</title>
        <authorList>
            <person name="Izumi H."/>
            <person name="Nunoura T."/>
            <person name="Miyazaki M."/>
            <person name="Mino S."/>
            <person name="Toki T."/>
            <person name="Takai K."/>
            <person name="Sako Y."/>
            <person name="Sawabe T."/>
            <person name="Nakagawa S."/>
        </authorList>
    </citation>
    <scope>NUCLEOTIDE SEQUENCE [LARGE SCALE GENOMIC DNA]</scope>
    <source>
        <strain evidence="12 13">AC55</strain>
    </source>
</reference>
<evidence type="ECO:0000256" key="4">
    <source>
        <dbReference type="ARBA" id="ARBA00022598"/>
    </source>
</evidence>
<dbReference type="InterPro" id="IPR008909">
    <property type="entry name" value="DALR_anticod-bd"/>
</dbReference>
<dbReference type="RefSeq" id="WP_201327769.1">
    <property type="nucleotide sequence ID" value="NZ_AP017470.1"/>
</dbReference>
<dbReference type="GO" id="GO:0005829">
    <property type="term" value="C:cytosol"/>
    <property type="evidence" value="ECO:0007669"/>
    <property type="project" value="TreeGrafter"/>
</dbReference>
<evidence type="ECO:0000256" key="5">
    <source>
        <dbReference type="ARBA" id="ARBA00022741"/>
    </source>
</evidence>
<keyword evidence="6 10" id="KW-0067">ATP-binding</keyword>
<evidence type="ECO:0000256" key="10">
    <source>
        <dbReference type="HAMAP-Rule" id="MF_00255"/>
    </source>
</evidence>
<dbReference type="GO" id="GO:0005524">
    <property type="term" value="F:ATP binding"/>
    <property type="evidence" value="ECO:0007669"/>
    <property type="project" value="UniProtKB-UniRule"/>
</dbReference>
<feature type="domain" description="DALR anticodon binding" evidence="11">
    <location>
        <begin position="581"/>
        <end position="678"/>
    </location>
</feature>
<dbReference type="InterPro" id="IPR006194">
    <property type="entry name" value="Gly-tRNA-synth_heterodimer"/>
</dbReference>
<name>A0A7R6PIY6_9BACT</name>
<dbReference type="PANTHER" id="PTHR30075:SF2">
    <property type="entry name" value="GLYCINE--TRNA LIGASE, CHLOROPLASTIC_MITOCHONDRIAL 2"/>
    <property type="match status" value="1"/>
</dbReference>
<dbReference type="GO" id="GO:0004820">
    <property type="term" value="F:glycine-tRNA ligase activity"/>
    <property type="evidence" value="ECO:0007669"/>
    <property type="project" value="UniProtKB-UniRule"/>
</dbReference>
<sequence>MAEFLFEIGCEEIPARFIEESLKEGKNILKKLLSEYRINFSEIETYASPTRLVFRIENMDEREEDQTVKVQGPPKRICLDENGNPTKALEGFARKNGIKVEDVKFEQGKTGEIAVAEKFVKGKETSEILQSVLPELLKKIPFRKNMKWGSLNVRFVRPIRWLLAIFNGKVVEFEYANVKSSNKTNGHRILGKRDIEVKSFEDYVKKLEENLVVVDFRKRKEIISNKIKDFEGRTGFKAIEDEDLLDEVTHLVEYPYVVEGEFDKKFLDIPEEVLITSMKEHQKYFAVRDKDGKLANRFLAIASIKEDVKGYVKNGNERVLAARLYDAKFFWDEDRKKPLFSRMEKLERMTFQSDLGTYADKIVRMISLAEVLKNFIDFDFYTSKETIELCKCDLATDMVYEFPELQGIMGGLYAKEEGKPYGVWKGIYDHYKPESFDDEIPETEEGVITSIADKLDTFLGCLAVGIKPTGSKDPFGLRRASQGIVNIIFKKRLDFDFYNFVKESLKTYEKYLKIEKSEWEESIFSIFDARVSFFLEKQGFNYDEINSILAIPHGNFIDSFNRIKALKEMRRDEDFLKVATSFKRINNILNSAKGFEKSSIDESLLVENEEKELFERFKDLKTKVEEFAGEKDYLSGLKEIARLSTTVDTFFDKVMVMAKEENLKQNRLSLLSELKKVFLKIADFSQLVVEKK</sequence>
<keyword evidence="5 10" id="KW-0547">Nucleotide-binding</keyword>
<dbReference type="Pfam" id="PF05746">
    <property type="entry name" value="DALR_1"/>
    <property type="match status" value="1"/>
</dbReference>
<dbReference type="EC" id="6.1.1.14" evidence="10"/>
<evidence type="ECO:0000256" key="8">
    <source>
        <dbReference type="ARBA" id="ARBA00023146"/>
    </source>
</evidence>
<organism evidence="12 13">
    <name type="scientific">Thermotomaculum hydrothermale</name>
    <dbReference type="NCBI Taxonomy" id="981385"/>
    <lineage>
        <taxon>Bacteria</taxon>
        <taxon>Pseudomonadati</taxon>
        <taxon>Acidobacteriota</taxon>
        <taxon>Holophagae</taxon>
        <taxon>Thermotomaculales</taxon>
        <taxon>Thermotomaculaceae</taxon>
        <taxon>Thermotomaculum</taxon>
    </lineage>
</organism>
<dbReference type="InterPro" id="IPR015944">
    <property type="entry name" value="Gly-tRNA-synth_bsu"/>
</dbReference>